<keyword evidence="7 12" id="KW-0521">NADP</keyword>
<comment type="catalytic activity">
    <reaction evidence="12">
        <text>(6R)-5,10-methylene-5,6,7,8-tetrahydrofolate + NADP(+) = (6R)-5,10-methenyltetrahydrofolate + NADPH</text>
        <dbReference type="Rhea" id="RHEA:22812"/>
        <dbReference type="ChEBI" id="CHEBI:15636"/>
        <dbReference type="ChEBI" id="CHEBI:57455"/>
        <dbReference type="ChEBI" id="CHEBI:57783"/>
        <dbReference type="ChEBI" id="CHEBI:58349"/>
        <dbReference type="EC" id="1.5.1.5"/>
    </reaction>
</comment>
<dbReference type="GO" id="GO:0005829">
    <property type="term" value="C:cytosol"/>
    <property type="evidence" value="ECO:0007669"/>
    <property type="project" value="TreeGrafter"/>
</dbReference>
<evidence type="ECO:0000256" key="7">
    <source>
        <dbReference type="ARBA" id="ARBA00022857"/>
    </source>
</evidence>
<evidence type="ECO:0000313" key="17">
    <source>
        <dbReference type="Proteomes" id="UP000576393"/>
    </source>
</evidence>
<keyword evidence="3 12" id="KW-0554">One-carbon metabolism</keyword>
<comment type="subunit">
    <text evidence="2 12">Homodimer.</text>
</comment>
<evidence type="ECO:0000256" key="5">
    <source>
        <dbReference type="ARBA" id="ARBA00022755"/>
    </source>
</evidence>
<dbReference type="HAMAP" id="MF_01576">
    <property type="entry name" value="THF_DHG_CYH"/>
    <property type="match status" value="1"/>
</dbReference>
<comment type="similarity">
    <text evidence="12">Belongs to the tetrahydrofolate dehydrogenase/cyclohydrolase family.</text>
</comment>
<dbReference type="GO" id="GO:0009086">
    <property type="term" value="P:methionine biosynthetic process"/>
    <property type="evidence" value="ECO:0007669"/>
    <property type="project" value="UniProtKB-KW"/>
</dbReference>
<dbReference type="EC" id="3.5.4.9" evidence="12"/>
<comment type="catalytic activity">
    <reaction evidence="12">
        <text>(6R)-5,10-methenyltetrahydrofolate + H2O = (6R)-10-formyltetrahydrofolate + H(+)</text>
        <dbReference type="Rhea" id="RHEA:23700"/>
        <dbReference type="ChEBI" id="CHEBI:15377"/>
        <dbReference type="ChEBI" id="CHEBI:15378"/>
        <dbReference type="ChEBI" id="CHEBI:57455"/>
        <dbReference type="ChEBI" id="CHEBI:195366"/>
        <dbReference type="EC" id="3.5.4.9"/>
    </reaction>
</comment>
<evidence type="ECO:0000256" key="9">
    <source>
        <dbReference type="ARBA" id="ARBA00023102"/>
    </source>
</evidence>
<dbReference type="CDD" id="cd01080">
    <property type="entry name" value="NAD_bind_m-THF_DH_Cyclohyd"/>
    <property type="match status" value="1"/>
</dbReference>
<keyword evidence="9 12" id="KW-0368">Histidine biosynthesis</keyword>
<sequence length="326" mass="33204">MSQPPHGDAASAPASSSPSDPSEASGDAAATARLLPGGPVAERILAEVAERVAALIRRGVTPALATVLVGDDDASAGYIRIKQRQAAELGFASPHAHLPADATQADLHAVIESFNADPAVHGLLVQYPVPAHLDYDRALMAVDPDKDVDGMHPLNMGRLALGLPGPLPCTPAGIEELLAHHGIPVSGREVVILGRGATLGRPLAILLGQKRPTANAAVTVVHTGVPDWPRYTRRADILVAAAGVPGIIRPEHVKPGAVVIGGGVRYAGRRLLPDVDESCARVAGAITPRVGGVGPTTVAMLFRNAVAAAERATAAANGSGDPTVSG</sequence>
<dbReference type="InterPro" id="IPR020631">
    <property type="entry name" value="THF_DH/CycHdrlase_NAD-bd_dom"/>
</dbReference>
<dbReference type="GO" id="GO:0004477">
    <property type="term" value="F:methenyltetrahydrofolate cyclohydrolase activity"/>
    <property type="evidence" value="ECO:0007669"/>
    <property type="project" value="UniProtKB-UniRule"/>
</dbReference>
<comment type="function">
    <text evidence="12">Catalyzes the oxidation of 5,10-methylenetetrahydrofolate to 5,10-methenyltetrahydrofolate and then the hydrolysis of 5,10-methenyltetrahydrofolate to 10-formyltetrahydrofolate.</text>
</comment>
<reference evidence="16 17" key="1">
    <citation type="submission" date="2020-07" db="EMBL/GenBank/DDBJ databases">
        <title>Sequencing the genomes of 1000 actinobacteria strains.</title>
        <authorList>
            <person name="Klenk H.-P."/>
        </authorList>
    </citation>
    <scope>NUCLEOTIDE SEQUENCE [LARGE SCALE GENOMIC DNA]</scope>
    <source>
        <strain evidence="16 17">DSM 45763</strain>
    </source>
</reference>
<feature type="domain" description="Tetrahydrofolate dehydrogenase/cyclohydrolase catalytic" evidence="14">
    <location>
        <begin position="36"/>
        <end position="149"/>
    </location>
</feature>
<comment type="caution">
    <text evidence="12">Lacks conserved residue(s) required for the propagation of feature annotation.</text>
</comment>
<dbReference type="GO" id="GO:0000105">
    <property type="term" value="P:L-histidine biosynthetic process"/>
    <property type="evidence" value="ECO:0007669"/>
    <property type="project" value="UniProtKB-KW"/>
</dbReference>
<evidence type="ECO:0000256" key="4">
    <source>
        <dbReference type="ARBA" id="ARBA00022605"/>
    </source>
</evidence>
<evidence type="ECO:0000256" key="8">
    <source>
        <dbReference type="ARBA" id="ARBA00023002"/>
    </source>
</evidence>
<evidence type="ECO:0000256" key="2">
    <source>
        <dbReference type="ARBA" id="ARBA00011738"/>
    </source>
</evidence>
<keyword evidence="5 12" id="KW-0658">Purine biosynthesis</keyword>
<keyword evidence="17" id="KW-1185">Reference proteome</keyword>
<proteinExistence type="inferred from homology"/>
<dbReference type="Pfam" id="PF00763">
    <property type="entry name" value="THF_DHG_CYH"/>
    <property type="match status" value="1"/>
</dbReference>
<dbReference type="SUPFAM" id="SSF51735">
    <property type="entry name" value="NAD(P)-binding Rossmann-fold domains"/>
    <property type="match status" value="1"/>
</dbReference>
<dbReference type="EMBL" id="JACCCO010000001">
    <property type="protein sequence ID" value="NYF40372.1"/>
    <property type="molecule type" value="Genomic_DNA"/>
</dbReference>
<keyword evidence="6 12" id="KW-0378">Hydrolase</keyword>
<dbReference type="GO" id="GO:0004488">
    <property type="term" value="F:methylenetetrahydrofolate dehydrogenase (NADP+) activity"/>
    <property type="evidence" value="ECO:0007669"/>
    <property type="project" value="UniProtKB-UniRule"/>
</dbReference>
<dbReference type="FunFam" id="3.40.50.10860:FF:000005">
    <property type="entry name" value="C-1-tetrahydrofolate synthase, cytoplasmic, putative"/>
    <property type="match status" value="1"/>
</dbReference>
<keyword evidence="11 12" id="KW-0511">Multifunctional enzyme</keyword>
<dbReference type="PRINTS" id="PR00085">
    <property type="entry name" value="THFDHDRGNASE"/>
</dbReference>
<feature type="region of interest" description="Disordered" evidence="13">
    <location>
        <begin position="1"/>
        <end position="28"/>
    </location>
</feature>
<dbReference type="InterPro" id="IPR036291">
    <property type="entry name" value="NAD(P)-bd_dom_sf"/>
</dbReference>
<dbReference type="Proteomes" id="UP000576393">
    <property type="component" value="Unassembled WGS sequence"/>
</dbReference>
<dbReference type="GO" id="GO:0006164">
    <property type="term" value="P:purine nucleotide biosynthetic process"/>
    <property type="evidence" value="ECO:0007669"/>
    <property type="project" value="UniProtKB-KW"/>
</dbReference>
<dbReference type="Gene3D" id="3.40.50.720">
    <property type="entry name" value="NAD(P)-binding Rossmann-like Domain"/>
    <property type="match status" value="1"/>
</dbReference>
<evidence type="ECO:0000256" key="10">
    <source>
        <dbReference type="ARBA" id="ARBA00023167"/>
    </source>
</evidence>
<dbReference type="UniPathway" id="UPA00193"/>
<dbReference type="InterPro" id="IPR020630">
    <property type="entry name" value="THF_DH/CycHdrlase_cat_dom"/>
</dbReference>
<comment type="caution">
    <text evidence="16">The sequence shown here is derived from an EMBL/GenBank/DDBJ whole genome shotgun (WGS) entry which is preliminary data.</text>
</comment>
<dbReference type="PANTHER" id="PTHR48099:SF5">
    <property type="entry name" value="C-1-TETRAHYDROFOLATE SYNTHASE, CYTOPLASMIC"/>
    <property type="match status" value="1"/>
</dbReference>
<dbReference type="RefSeq" id="WP_179820065.1">
    <property type="nucleotide sequence ID" value="NZ_JACCCO010000001.1"/>
</dbReference>
<comment type="pathway">
    <text evidence="1 12">One-carbon metabolism; tetrahydrofolate interconversion.</text>
</comment>
<dbReference type="AlphaFoldDB" id="A0A852UT33"/>
<feature type="binding site" evidence="12">
    <location>
        <begin position="194"/>
        <end position="196"/>
    </location>
    <ligand>
        <name>NADP(+)</name>
        <dbReference type="ChEBI" id="CHEBI:58349"/>
    </ligand>
</feature>
<dbReference type="Gene3D" id="3.40.50.10860">
    <property type="entry name" value="Leucine Dehydrogenase, chain A, domain 1"/>
    <property type="match status" value="1"/>
</dbReference>
<evidence type="ECO:0000313" key="16">
    <source>
        <dbReference type="EMBL" id="NYF40372.1"/>
    </source>
</evidence>
<dbReference type="Pfam" id="PF02882">
    <property type="entry name" value="THF_DHG_CYH_C"/>
    <property type="match status" value="1"/>
</dbReference>
<name>A0A852UT33_9ACTN</name>
<evidence type="ECO:0000259" key="15">
    <source>
        <dbReference type="Pfam" id="PF02882"/>
    </source>
</evidence>
<dbReference type="PANTHER" id="PTHR48099">
    <property type="entry name" value="C-1-TETRAHYDROFOLATE SYNTHASE, CYTOPLASMIC-RELATED"/>
    <property type="match status" value="1"/>
</dbReference>
<evidence type="ECO:0000256" key="3">
    <source>
        <dbReference type="ARBA" id="ARBA00022563"/>
    </source>
</evidence>
<keyword evidence="8 12" id="KW-0560">Oxidoreductase</keyword>
<evidence type="ECO:0000256" key="1">
    <source>
        <dbReference type="ARBA" id="ARBA00004777"/>
    </source>
</evidence>
<evidence type="ECO:0000259" key="14">
    <source>
        <dbReference type="Pfam" id="PF00763"/>
    </source>
</evidence>
<keyword evidence="10 12" id="KW-0486">Methionine biosynthesis</keyword>
<dbReference type="InterPro" id="IPR000672">
    <property type="entry name" value="THF_DH/CycHdrlase"/>
</dbReference>
<feature type="binding site" evidence="12">
    <location>
        <position position="264"/>
    </location>
    <ligand>
        <name>NADP(+)</name>
        <dbReference type="ChEBI" id="CHEBI:58349"/>
    </ligand>
</feature>
<feature type="domain" description="Tetrahydrofolate dehydrogenase/cyclohydrolase NAD(P)-binding" evidence="15">
    <location>
        <begin position="168"/>
        <end position="312"/>
    </location>
</feature>
<organism evidence="16 17">
    <name type="scientific">Streptosporangium sandarakinum</name>
    <dbReference type="NCBI Taxonomy" id="1260955"/>
    <lineage>
        <taxon>Bacteria</taxon>
        <taxon>Bacillati</taxon>
        <taxon>Actinomycetota</taxon>
        <taxon>Actinomycetes</taxon>
        <taxon>Streptosporangiales</taxon>
        <taxon>Streptosporangiaceae</taxon>
        <taxon>Streptosporangium</taxon>
    </lineage>
</organism>
<keyword evidence="4 12" id="KW-0028">Amino-acid biosynthesis</keyword>
<protein>
    <recommendedName>
        <fullName evidence="12">Bifunctional protein FolD</fullName>
    </recommendedName>
    <domain>
        <recommendedName>
            <fullName evidence="12">Methylenetetrahydrofolate dehydrogenase</fullName>
            <ecNumber evidence="12">1.5.1.5</ecNumber>
        </recommendedName>
    </domain>
    <domain>
        <recommendedName>
            <fullName evidence="12">Methenyltetrahydrofolate cyclohydrolase</fullName>
            <ecNumber evidence="12">3.5.4.9</ecNumber>
        </recommendedName>
    </domain>
</protein>
<feature type="compositionally biased region" description="Low complexity" evidence="13">
    <location>
        <begin position="8"/>
        <end position="28"/>
    </location>
</feature>
<dbReference type="EC" id="1.5.1.5" evidence="12"/>
<evidence type="ECO:0000256" key="11">
    <source>
        <dbReference type="ARBA" id="ARBA00023268"/>
    </source>
</evidence>
<dbReference type="InterPro" id="IPR046346">
    <property type="entry name" value="Aminoacid_DH-like_N_sf"/>
</dbReference>
<evidence type="ECO:0000256" key="12">
    <source>
        <dbReference type="HAMAP-Rule" id="MF_01576"/>
    </source>
</evidence>
<dbReference type="GO" id="GO:0035999">
    <property type="term" value="P:tetrahydrofolate interconversion"/>
    <property type="evidence" value="ECO:0007669"/>
    <property type="project" value="UniProtKB-UniRule"/>
</dbReference>
<evidence type="ECO:0000256" key="6">
    <source>
        <dbReference type="ARBA" id="ARBA00022801"/>
    </source>
</evidence>
<dbReference type="SUPFAM" id="SSF53223">
    <property type="entry name" value="Aminoacid dehydrogenase-like, N-terminal domain"/>
    <property type="match status" value="1"/>
</dbReference>
<evidence type="ECO:0000256" key="13">
    <source>
        <dbReference type="SAM" id="MobiDB-lite"/>
    </source>
</evidence>
<accession>A0A852UT33</accession>
<gene>
    <name evidence="12" type="primary">folD</name>
    <name evidence="16" type="ORF">HDA43_002531</name>
</gene>